<keyword evidence="3 8" id="KW-0028">Amino-acid biosynthesis</keyword>
<evidence type="ECO:0000259" key="10">
    <source>
        <dbReference type="Pfam" id="PF08501"/>
    </source>
</evidence>
<feature type="domain" description="Shikimate dehydrogenase substrate binding N-terminal" evidence="10">
    <location>
        <begin position="7"/>
        <end position="89"/>
    </location>
</feature>
<comment type="similarity">
    <text evidence="8">Belongs to the shikimate dehydrogenase family.</text>
</comment>
<dbReference type="Proteomes" id="UP000596252">
    <property type="component" value="Chromosome"/>
</dbReference>
<keyword evidence="4 8" id="KW-0521">NADP</keyword>
<dbReference type="InterPro" id="IPR013708">
    <property type="entry name" value="Shikimate_DH-bd_N"/>
</dbReference>
<keyword evidence="6 8" id="KW-0057">Aromatic amino acid biosynthesis</keyword>
<dbReference type="HAMAP" id="MF_00222">
    <property type="entry name" value="Shikimate_DH_AroE"/>
    <property type="match status" value="1"/>
</dbReference>
<dbReference type="SUPFAM" id="SSF51735">
    <property type="entry name" value="NAD(P)-binding Rossmann-fold domains"/>
    <property type="match status" value="1"/>
</dbReference>
<evidence type="ECO:0000259" key="11">
    <source>
        <dbReference type="Pfam" id="PF18317"/>
    </source>
</evidence>
<evidence type="ECO:0000259" key="9">
    <source>
        <dbReference type="Pfam" id="PF01488"/>
    </source>
</evidence>
<dbReference type="Pfam" id="PF18317">
    <property type="entry name" value="SDH_C"/>
    <property type="match status" value="1"/>
</dbReference>
<dbReference type="InterPro" id="IPR022893">
    <property type="entry name" value="Shikimate_DH_fam"/>
</dbReference>
<feature type="binding site" evidence="8">
    <location>
        <position position="236"/>
    </location>
    <ligand>
        <name>NADP(+)</name>
        <dbReference type="ChEBI" id="CHEBI:58349"/>
    </ligand>
</feature>
<evidence type="ECO:0000313" key="12">
    <source>
        <dbReference type="EMBL" id="QRH01910.1"/>
    </source>
</evidence>
<dbReference type="RefSeq" id="WP_203325571.1">
    <property type="nucleotide sequence ID" value="NZ_CP069213.1"/>
</dbReference>
<feature type="binding site" evidence="8">
    <location>
        <position position="212"/>
    </location>
    <ligand>
        <name>NADP(+)</name>
        <dbReference type="ChEBI" id="CHEBI:58349"/>
    </ligand>
</feature>
<feature type="binding site" evidence="8">
    <location>
        <begin position="15"/>
        <end position="17"/>
    </location>
    <ligand>
        <name>shikimate</name>
        <dbReference type="ChEBI" id="CHEBI:36208"/>
    </ligand>
</feature>
<comment type="function">
    <text evidence="8">Involved in the biosynthesis of the chorismate, which leads to the biosynthesis of aromatic amino acids. Catalyzes the reversible NADPH linked reduction of 3-dehydroshikimate (DHSA) to yield shikimate (SA).</text>
</comment>
<dbReference type="CDD" id="cd01065">
    <property type="entry name" value="NAD_bind_Shikimate_DH"/>
    <property type="match status" value="1"/>
</dbReference>
<comment type="pathway">
    <text evidence="1 8">Metabolic intermediate biosynthesis; chorismate biosynthesis; chorismate from D-erythrose 4-phosphate and phosphoenolpyruvate: step 4/7.</text>
</comment>
<dbReference type="EMBL" id="CP069213">
    <property type="protein sequence ID" value="QRH01910.1"/>
    <property type="molecule type" value="Genomic_DNA"/>
</dbReference>
<protein>
    <recommendedName>
        <fullName evidence="2 8">Shikimate dehydrogenase (NADP(+))</fullName>
        <shortName evidence="8">SDH</shortName>
        <ecNumber evidence="2 8">1.1.1.25</ecNumber>
    </recommendedName>
</protein>
<evidence type="ECO:0000313" key="13">
    <source>
        <dbReference type="Proteomes" id="UP000596252"/>
    </source>
</evidence>
<feature type="binding site" evidence="8">
    <location>
        <position position="103"/>
    </location>
    <ligand>
        <name>shikimate</name>
        <dbReference type="ChEBI" id="CHEBI:36208"/>
    </ligand>
</feature>
<dbReference type="InterPro" id="IPR041121">
    <property type="entry name" value="SDH_C"/>
</dbReference>
<feature type="binding site" evidence="8">
    <location>
        <position position="78"/>
    </location>
    <ligand>
        <name>NADP(+)</name>
        <dbReference type="ChEBI" id="CHEBI:58349"/>
    </ligand>
</feature>
<evidence type="ECO:0000256" key="1">
    <source>
        <dbReference type="ARBA" id="ARBA00004871"/>
    </source>
</evidence>
<dbReference type="SUPFAM" id="SSF53223">
    <property type="entry name" value="Aminoacid dehydrogenase-like, N-terminal domain"/>
    <property type="match status" value="1"/>
</dbReference>
<keyword evidence="5 8" id="KW-0560">Oxidoreductase</keyword>
<dbReference type="EC" id="1.1.1.25" evidence="2 8"/>
<dbReference type="InterPro" id="IPR036291">
    <property type="entry name" value="NAD(P)-bd_dom_sf"/>
</dbReference>
<feature type="binding site" evidence="8">
    <location>
        <begin position="150"/>
        <end position="155"/>
    </location>
    <ligand>
        <name>NADP(+)</name>
        <dbReference type="ChEBI" id="CHEBI:58349"/>
    </ligand>
</feature>
<dbReference type="GO" id="GO:0004764">
    <property type="term" value="F:shikimate 3-dehydrogenase (NADP+) activity"/>
    <property type="evidence" value="ECO:0007669"/>
    <property type="project" value="UniProtKB-EC"/>
</dbReference>
<feature type="binding site" evidence="8">
    <location>
        <position position="214"/>
    </location>
    <ligand>
        <name>shikimate</name>
        <dbReference type="ChEBI" id="CHEBI:36208"/>
    </ligand>
</feature>
<dbReference type="InterPro" id="IPR011342">
    <property type="entry name" value="Shikimate_DH"/>
</dbReference>
<dbReference type="PANTHER" id="PTHR21089">
    <property type="entry name" value="SHIKIMATE DEHYDROGENASE"/>
    <property type="match status" value="1"/>
</dbReference>
<comment type="catalytic activity">
    <reaction evidence="7 8">
        <text>shikimate + NADP(+) = 3-dehydroshikimate + NADPH + H(+)</text>
        <dbReference type="Rhea" id="RHEA:17737"/>
        <dbReference type="ChEBI" id="CHEBI:15378"/>
        <dbReference type="ChEBI" id="CHEBI:16630"/>
        <dbReference type="ChEBI" id="CHEBI:36208"/>
        <dbReference type="ChEBI" id="CHEBI:57783"/>
        <dbReference type="ChEBI" id="CHEBI:58349"/>
        <dbReference type="EC" id="1.1.1.25"/>
    </reaction>
</comment>
<feature type="binding site" evidence="8">
    <location>
        <position position="62"/>
    </location>
    <ligand>
        <name>shikimate</name>
        <dbReference type="ChEBI" id="CHEBI:36208"/>
    </ligand>
</feature>
<evidence type="ECO:0000256" key="8">
    <source>
        <dbReference type="HAMAP-Rule" id="MF_00222"/>
    </source>
</evidence>
<dbReference type="InterPro" id="IPR006151">
    <property type="entry name" value="Shikm_DH/Glu-tRNA_Rdtase"/>
</dbReference>
<accession>A0ABX7G3S4</accession>
<feature type="domain" description="Quinate/shikimate 5-dehydrogenase/glutamyl-tRNA reductase" evidence="9">
    <location>
        <begin position="117"/>
        <end position="190"/>
    </location>
</feature>
<sequence>MTDRYAVFGNPISHSKSPQIHAMFAKETGQSLSYEAILAPLEGFAEAVAAFMAEGGRGANVTVPFKEQAFALSDELSDDARIAGAVNTLIKLPDGRLRGDNTDGMGLVADLIRHGVELSGKRVLLVGAGGAARGALLPLVRAGAKLTISNRTLSKAEALAALCPEANIELIEGSQIRSAFDVIINSTSASLSGDLPALSASAIDNQTVCYDMMYGAKPTVFNEWAQSLGAKACIDGLGMLVGQAAESFYLWRKVRPNAAPVLQTLRQSLISGV</sequence>
<dbReference type="NCBIfam" id="NF001310">
    <property type="entry name" value="PRK00258.1-2"/>
    <property type="match status" value="1"/>
</dbReference>
<keyword evidence="13" id="KW-1185">Reference proteome</keyword>
<name>A0ABX7G3S4_9GAMM</name>
<dbReference type="PANTHER" id="PTHR21089:SF1">
    <property type="entry name" value="BIFUNCTIONAL 3-DEHYDROQUINATE DEHYDRATASE_SHIKIMATE DEHYDROGENASE, CHLOROPLASTIC"/>
    <property type="match status" value="1"/>
</dbReference>
<dbReference type="InterPro" id="IPR046346">
    <property type="entry name" value="Aminoacid_DH-like_N_sf"/>
</dbReference>
<evidence type="ECO:0000256" key="7">
    <source>
        <dbReference type="ARBA" id="ARBA00049442"/>
    </source>
</evidence>
<reference evidence="12 13" key="1">
    <citation type="journal article" date="2012" name="Antonie Van Leeuwenhoek">
        <title>Shewanella litorisediminis sp. nov., a gammaproteobacterium isolated from a tidal flat sediment.</title>
        <authorList>
            <person name="Lee M.H."/>
            <person name="Yoon J.H."/>
        </authorList>
    </citation>
    <scope>NUCLEOTIDE SEQUENCE [LARGE SCALE GENOMIC DNA]</scope>
    <source>
        <strain evidence="12 13">SMK1-12</strain>
    </source>
</reference>
<dbReference type="NCBIfam" id="TIGR00507">
    <property type="entry name" value="aroE"/>
    <property type="match status" value="1"/>
</dbReference>
<feature type="binding site" evidence="8">
    <location>
        <begin position="127"/>
        <end position="131"/>
    </location>
    <ligand>
        <name>NADP(+)</name>
        <dbReference type="ChEBI" id="CHEBI:58349"/>
    </ligand>
</feature>
<organism evidence="12 13">
    <name type="scientific">Shewanella litorisediminis</name>
    <dbReference type="NCBI Taxonomy" id="1173586"/>
    <lineage>
        <taxon>Bacteria</taxon>
        <taxon>Pseudomonadati</taxon>
        <taxon>Pseudomonadota</taxon>
        <taxon>Gammaproteobacteria</taxon>
        <taxon>Alteromonadales</taxon>
        <taxon>Shewanellaceae</taxon>
        <taxon>Shewanella</taxon>
    </lineage>
</organism>
<comment type="subunit">
    <text evidence="8">Homodimer.</text>
</comment>
<dbReference type="Gene3D" id="3.40.50.10860">
    <property type="entry name" value="Leucine Dehydrogenase, chain A, domain 1"/>
    <property type="match status" value="1"/>
</dbReference>
<evidence type="ECO:0000256" key="3">
    <source>
        <dbReference type="ARBA" id="ARBA00022605"/>
    </source>
</evidence>
<dbReference type="Pfam" id="PF01488">
    <property type="entry name" value="Shikimate_DH"/>
    <property type="match status" value="1"/>
</dbReference>
<dbReference type="Pfam" id="PF08501">
    <property type="entry name" value="Shikimate_dh_N"/>
    <property type="match status" value="1"/>
</dbReference>
<proteinExistence type="inferred from homology"/>
<feature type="active site" description="Proton acceptor" evidence="8">
    <location>
        <position position="66"/>
    </location>
</feature>
<feature type="binding site" evidence="8">
    <location>
        <position position="87"/>
    </location>
    <ligand>
        <name>shikimate</name>
        <dbReference type="ChEBI" id="CHEBI:36208"/>
    </ligand>
</feature>
<gene>
    <name evidence="8 12" type="primary">aroE</name>
    <name evidence="12" type="ORF">JQC75_00210</name>
</gene>
<evidence type="ECO:0000256" key="4">
    <source>
        <dbReference type="ARBA" id="ARBA00022857"/>
    </source>
</evidence>
<evidence type="ECO:0000256" key="2">
    <source>
        <dbReference type="ARBA" id="ARBA00012962"/>
    </source>
</evidence>
<dbReference type="Gene3D" id="3.40.50.720">
    <property type="entry name" value="NAD(P)-binding Rossmann-like Domain"/>
    <property type="match status" value="1"/>
</dbReference>
<feature type="domain" description="SDH C-terminal" evidence="11">
    <location>
        <begin position="236"/>
        <end position="266"/>
    </location>
</feature>
<feature type="binding site" evidence="8">
    <location>
        <position position="243"/>
    </location>
    <ligand>
        <name>shikimate</name>
        <dbReference type="ChEBI" id="CHEBI:36208"/>
    </ligand>
</feature>
<evidence type="ECO:0000256" key="5">
    <source>
        <dbReference type="ARBA" id="ARBA00023002"/>
    </source>
</evidence>
<evidence type="ECO:0000256" key="6">
    <source>
        <dbReference type="ARBA" id="ARBA00023141"/>
    </source>
</evidence>